<feature type="binding site" evidence="8">
    <location>
        <position position="297"/>
    </location>
    <ligand>
        <name>hybrid [4Fe-2O-2S] cluster</name>
        <dbReference type="ChEBI" id="CHEBI:60519"/>
    </ligand>
</feature>
<feature type="binding site" evidence="8">
    <location>
        <position position="515"/>
    </location>
    <ligand>
        <name>hybrid [4Fe-2O-2S] cluster</name>
        <dbReference type="ChEBI" id="CHEBI:60519"/>
    </ligand>
</feature>
<keyword evidence="6 8" id="KW-0411">Iron-sulfur</keyword>
<dbReference type="GO" id="GO:0046872">
    <property type="term" value="F:metal ion binding"/>
    <property type="evidence" value="ECO:0007669"/>
    <property type="project" value="UniProtKB-KW"/>
</dbReference>
<dbReference type="Proteomes" id="UP000427906">
    <property type="component" value="Chromosome"/>
</dbReference>
<name>A0A5K7YP72_9BACT</name>
<evidence type="ECO:0000256" key="5">
    <source>
        <dbReference type="ARBA" id="ARBA00023004"/>
    </source>
</evidence>
<feature type="binding site" evidence="8">
    <location>
        <position position="517"/>
    </location>
    <ligand>
        <name>hybrid [4Fe-2O-2S] cluster</name>
        <dbReference type="ChEBI" id="CHEBI:60519"/>
    </ligand>
</feature>
<dbReference type="GO" id="GO:0042542">
    <property type="term" value="P:response to hydrogen peroxide"/>
    <property type="evidence" value="ECO:0007669"/>
    <property type="project" value="TreeGrafter"/>
</dbReference>
<evidence type="ECO:0000313" key="9">
    <source>
        <dbReference type="EMBL" id="BBO71582.1"/>
    </source>
</evidence>
<dbReference type="HAMAP" id="MF_00069">
    <property type="entry name" value="Hydroxylam_reduct"/>
    <property type="match status" value="1"/>
</dbReference>
<dbReference type="InterPro" id="IPR016100">
    <property type="entry name" value="Prismane_a-bundle"/>
</dbReference>
<feature type="binding site" evidence="8">
    <location>
        <position position="33"/>
    </location>
    <ligand>
        <name>[4Fe-4S] cluster</name>
        <dbReference type="ChEBI" id="CHEBI:49883"/>
    </ligand>
</feature>
<evidence type="ECO:0000256" key="2">
    <source>
        <dbReference type="ARBA" id="ARBA00022490"/>
    </source>
</evidence>
<keyword evidence="4 8" id="KW-0560">Oxidoreductase</keyword>
<dbReference type="EC" id="1.7.99.1" evidence="8"/>
<dbReference type="PANTHER" id="PTHR30109:SF0">
    <property type="entry name" value="HYDROXYLAMINE REDUCTASE"/>
    <property type="match status" value="1"/>
</dbReference>
<sequence length="572" mass="61523">MISFLKKLFYSNDTRSNDDIQDPQHQGGDTMFCFQCEQTAKGEGCTKIGVCGKQPDVAALQDLLVYAVKGIAQVAVEGARVNVSDPAVDQFTNEAIFSTLTNVDFDPARFVTLVKDAATHRDALKAKVKAAGGNVAFADGPATFTPAADQAGMVAQGETVGIKADATVNPDILSLRELIVYGIKGLAAYADHARILGQQDDRISAYIYEAMAATLDNSLGVDDYVGLALKCGEVNMRAMELLDAGNTGTYGHPVPTPVPLGAKKGKAILVSGHDLKDLEDILKQTEGKGINVYTHGEMLPCHGYPELKKYGHFYGHYGTAWQNQAKEFDAFPGAIVMTTNCIQKPRESYQGNIFTTGLVGWPGVTHIVDKDFTPAINRSLELPGFPEDTPGKQVMVGFARNAVMGVAPTVIEAVKNKAIRHFFLVGGCDGAKPGRDYYTELVEKIPQDCVVLTLACGKFRFFDKDLGDIGGIPRLLDVGQCNDAYSAIQIAVALAGAFDCGVNDLPLSMILSWYEQKACVILLSLLHLGIRNIRLGPSLPAFITPNVLDVLVKNFNIMPIGTPDEDLKAILG</sequence>
<feature type="binding site" evidence="8">
    <location>
        <position position="36"/>
    </location>
    <ligand>
        <name>[4Fe-4S] cluster</name>
        <dbReference type="ChEBI" id="CHEBI:49883"/>
    </ligand>
</feature>
<evidence type="ECO:0000256" key="4">
    <source>
        <dbReference type="ARBA" id="ARBA00023002"/>
    </source>
</evidence>
<dbReference type="InterPro" id="IPR004137">
    <property type="entry name" value="HCP/CODH"/>
</dbReference>
<dbReference type="GO" id="GO:0004601">
    <property type="term" value="F:peroxidase activity"/>
    <property type="evidence" value="ECO:0007669"/>
    <property type="project" value="TreeGrafter"/>
</dbReference>
<evidence type="ECO:0000256" key="7">
    <source>
        <dbReference type="ARBA" id="ARBA00051350"/>
    </source>
</evidence>
<dbReference type="Gene3D" id="3.40.50.2030">
    <property type="match status" value="2"/>
</dbReference>
<evidence type="ECO:0000256" key="6">
    <source>
        <dbReference type="ARBA" id="ARBA00023014"/>
    </source>
</evidence>
<comment type="subcellular location">
    <subcellularLocation>
        <location evidence="1 8">Cytoplasm</location>
    </subcellularLocation>
</comment>
<dbReference type="FunFam" id="3.40.50.2030:FF:000002">
    <property type="entry name" value="Hydroxylamine reductase"/>
    <property type="match status" value="1"/>
</dbReference>
<evidence type="ECO:0000313" key="10">
    <source>
        <dbReference type="Proteomes" id="UP000427906"/>
    </source>
</evidence>
<dbReference type="FunFam" id="3.40.50.2030:FF:000001">
    <property type="entry name" value="Hydroxylamine reductase"/>
    <property type="match status" value="1"/>
</dbReference>
<keyword evidence="3 8" id="KW-0479">Metal-binding</keyword>
<dbReference type="GO" id="GO:0051539">
    <property type="term" value="F:4 iron, 4 sulfur cluster binding"/>
    <property type="evidence" value="ECO:0007669"/>
    <property type="project" value="UniProtKB-KW"/>
</dbReference>
<dbReference type="InterPro" id="IPR011254">
    <property type="entry name" value="Prismane-like_sf"/>
</dbReference>
<feature type="binding site" description="via persulfide group" evidence="8">
    <location>
        <position position="428"/>
    </location>
    <ligand>
        <name>hybrid [4Fe-2O-2S] cluster</name>
        <dbReference type="ChEBI" id="CHEBI:60519"/>
    </ligand>
</feature>
<feature type="binding site" evidence="8">
    <location>
        <position position="45"/>
    </location>
    <ligand>
        <name>[4Fe-4S] cluster</name>
        <dbReference type="ChEBI" id="CHEBI:49883"/>
    </ligand>
</feature>
<dbReference type="EMBL" id="AP021874">
    <property type="protein sequence ID" value="BBO71582.1"/>
    <property type="molecule type" value="Genomic_DNA"/>
</dbReference>
<gene>
    <name evidence="8" type="primary">hcp</name>
    <name evidence="9" type="ORF">DSCA_55120</name>
</gene>
<organism evidence="9 10">
    <name type="scientific">Desulfosarcina alkanivorans</name>
    <dbReference type="NCBI Taxonomy" id="571177"/>
    <lineage>
        <taxon>Bacteria</taxon>
        <taxon>Pseudomonadati</taxon>
        <taxon>Thermodesulfobacteriota</taxon>
        <taxon>Desulfobacteria</taxon>
        <taxon>Desulfobacterales</taxon>
        <taxon>Desulfosarcinaceae</taxon>
        <taxon>Desulfosarcina</taxon>
    </lineage>
</organism>
<protein>
    <recommendedName>
        <fullName evidence="8">Hydroxylamine reductase</fullName>
        <ecNumber evidence="8">1.7.99.1</ecNumber>
    </recommendedName>
    <alternativeName>
        <fullName evidence="8">Hybrid-cluster protein</fullName>
        <shortName evidence="8">HCP</shortName>
    </alternativeName>
    <alternativeName>
        <fullName evidence="8">Prismane protein</fullName>
    </alternativeName>
</protein>
<evidence type="ECO:0000256" key="1">
    <source>
        <dbReference type="ARBA" id="ARBA00004496"/>
    </source>
</evidence>
<reference evidence="9 10" key="1">
    <citation type="submission" date="2019-11" db="EMBL/GenBank/DDBJ databases">
        <title>Comparative genomics of hydrocarbon-degrading Desulfosarcina strains.</title>
        <authorList>
            <person name="Watanabe M."/>
            <person name="Kojima H."/>
            <person name="Fukui M."/>
        </authorList>
    </citation>
    <scope>NUCLEOTIDE SEQUENCE [LARGE SCALE GENOMIC DNA]</scope>
    <source>
        <strain evidence="9 10">PL12</strain>
    </source>
</reference>
<feature type="binding site" evidence="8">
    <location>
        <position position="481"/>
    </location>
    <ligand>
        <name>hybrid [4Fe-2O-2S] cluster</name>
        <dbReference type="ChEBI" id="CHEBI:60519"/>
    </ligand>
</feature>
<dbReference type="AlphaFoldDB" id="A0A5K7YP72"/>
<accession>A0A5K7YP72</accession>
<proteinExistence type="inferred from homology"/>
<dbReference type="PIRSF" id="PIRSF000076">
    <property type="entry name" value="HCP"/>
    <property type="match status" value="1"/>
</dbReference>
<keyword evidence="2 8" id="KW-0963">Cytoplasm</keyword>
<comment type="function">
    <text evidence="8">Catalyzes the reduction of hydroxylamine to form NH(3) and H(2)O.</text>
</comment>
<dbReference type="NCBIfam" id="TIGR01703">
    <property type="entry name" value="hybrid_clust"/>
    <property type="match status" value="1"/>
</dbReference>
<keyword evidence="8" id="KW-0004">4Fe-4S</keyword>
<dbReference type="KEGG" id="dalk:DSCA_55120"/>
<feature type="binding site" evidence="8">
    <location>
        <position position="456"/>
    </location>
    <ligand>
        <name>hybrid [4Fe-2O-2S] cluster</name>
        <dbReference type="ChEBI" id="CHEBI:60519"/>
    </ligand>
</feature>
<dbReference type="GO" id="GO:0005737">
    <property type="term" value="C:cytoplasm"/>
    <property type="evidence" value="ECO:0007669"/>
    <property type="project" value="UniProtKB-SubCell"/>
</dbReference>
<dbReference type="Gene3D" id="1.20.1270.20">
    <property type="match status" value="2"/>
</dbReference>
<feature type="binding site" evidence="8">
    <location>
        <position position="51"/>
    </location>
    <ligand>
        <name>[4Fe-4S] cluster</name>
        <dbReference type="ChEBI" id="CHEBI:49883"/>
    </ligand>
</feature>
<dbReference type="FunFam" id="1.20.1270.20:FF:000001">
    <property type="entry name" value="Hydroxylamine reductase"/>
    <property type="match status" value="1"/>
</dbReference>
<dbReference type="NCBIfam" id="NF003658">
    <property type="entry name" value="PRK05290.1"/>
    <property type="match status" value="1"/>
</dbReference>
<dbReference type="InterPro" id="IPR016099">
    <property type="entry name" value="Prismane-like_a/b-sand"/>
</dbReference>
<keyword evidence="10" id="KW-1185">Reference proteome</keyword>
<dbReference type="RefSeq" id="WP_167527973.1">
    <property type="nucleotide sequence ID" value="NZ_AP021874.1"/>
</dbReference>
<evidence type="ECO:0000256" key="8">
    <source>
        <dbReference type="HAMAP-Rule" id="MF_00069"/>
    </source>
</evidence>
<dbReference type="InterPro" id="IPR010048">
    <property type="entry name" value="Hydroxylam_reduct"/>
</dbReference>
<feature type="binding site" evidence="8">
    <location>
        <position position="341"/>
    </location>
    <ligand>
        <name>hybrid [4Fe-2O-2S] cluster</name>
        <dbReference type="ChEBI" id="CHEBI:60519"/>
    </ligand>
</feature>
<comment type="similarity">
    <text evidence="8">Belongs to the HCP family.</text>
</comment>
<keyword evidence="5 8" id="KW-0408">Iron</keyword>
<dbReference type="CDD" id="cd01914">
    <property type="entry name" value="HCP"/>
    <property type="match status" value="1"/>
</dbReference>
<dbReference type="Pfam" id="PF03063">
    <property type="entry name" value="Prismane"/>
    <property type="match status" value="1"/>
</dbReference>
<comment type="cofactor">
    <cofactor evidence="8">
        <name>[4Fe-4S] cluster</name>
        <dbReference type="ChEBI" id="CHEBI:49883"/>
    </cofactor>
    <text evidence="8">Binds 1 [4Fe-4S] cluster.</text>
</comment>
<feature type="binding site" evidence="8">
    <location>
        <position position="273"/>
    </location>
    <ligand>
        <name>hybrid [4Fe-2O-2S] cluster</name>
        <dbReference type="ChEBI" id="CHEBI:60519"/>
    </ligand>
</feature>
<dbReference type="SUPFAM" id="SSF56821">
    <property type="entry name" value="Prismane protein-like"/>
    <property type="match status" value="1"/>
</dbReference>
<evidence type="ECO:0000256" key="3">
    <source>
        <dbReference type="ARBA" id="ARBA00022723"/>
    </source>
</evidence>
<dbReference type="GO" id="GO:0050418">
    <property type="term" value="F:hydroxylamine reductase activity"/>
    <property type="evidence" value="ECO:0007669"/>
    <property type="project" value="UniProtKB-UniRule"/>
</dbReference>
<comment type="catalytic activity">
    <reaction evidence="7 8">
        <text>A + NH4(+) + H2O = hydroxylamine + AH2 + H(+)</text>
        <dbReference type="Rhea" id="RHEA:22052"/>
        <dbReference type="ChEBI" id="CHEBI:13193"/>
        <dbReference type="ChEBI" id="CHEBI:15377"/>
        <dbReference type="ChEBI" id="CHEBI:15378"/>
        <dbReference type="ChEBI" id="CHEBI:15429"/>
        <dbReference type="ChEBI" id="CHEBI:17499"/>
        <dbReference type="ChEBI" id="CHEBI:28938"/>
        <dbReference type="EC" id="1.7.99.1"/>
    </reaction>
</comment>
<comment type="cofactor">
    <cofactor evidence="8">
        <name>hybrid [4Fe-2O-2S] cluster</name>
        <dbReference type="ChEBI" id="CHEBI:60519"/>
    </cofactor>
    <text evidence="8">Binds 1 hybrid [4Fe-2O-2S] cluster.</text>
</comment>
<dbReference type="PANTHER" id="PTHR30109">
    <property type="entry name" value="HYDROXYLAMINE REDUCTASE"/>
    <property type="match status" value="1"/>
</dbReference>
<feature type="modified residue" description="Cysteine persulfide" evidence="8">
    <location>
        <position position="428"/>
    </location>
</feature>